<gene>
    <name evidence="5" type="ORF">ABI_31850</name>
</gene>
<keyword evidence="5" id="KW-0413">Isomerase</keyword>
<dbReference type="InterPro" id="IPR013766">
    <property type="entry name" value="Thioredoxin_domain"/>
</dbReference>
<keyword evidence="6" id="KW-1185">Reference proteome</keyword>
<name>F4QRP4_9CAUL</name>
<reference evidence="6" key="1">
    <citation type="submission" date="2011-03" db="EMBL/GenBank/DDBJ databases">
        <title>Draft genome sequence of Brevundimonas diminuta.</title>
        <authorList>
            <person name="Brown P.J.B."/>
            <person name="Buechlein A."/>
            <person name="Hemmerich C."/>
            <person name="Brun Y.V."/>
        </authorList>
    </citation>
    <scope>NUCLEOTIDE SEQUENCE [LARGE SCALE GENOMIC DNA]</scope>
    <source>
        <strain evidence="6">C19</strain>
    </source>
</reference>
<feature type="domain" description="Thioredoxin" evidence="4">
    <location>
        <begin position="27"/>
        <end position="177"/>
    </location>
</feature>
<dbReference type="Gene3D" id="3.40.30.10">
    <property type="entry name" value="Glutaredoxin"/>
    <property type="match status" value="1"/>
</dbReference>
<keyword evidence="3" id="KW-0732">Signal</keyword>
<comment type="similarity">
    <text evidence="2">Belongs to the thioredoxin family. DsbA subfamily.</text>
</comment>
<dbReference type="PANTHER" id="PTHR13887:SF56">
    <property type="entry name" value="THIOREDOXIN-LIKE REDUCTASE RV2466C"/>
    <property type="match status" value="1"/>
</dbReference>
<dbReference type="AlphaFoldDB" id="F4QRP4"/>
<evidence type="ECO:0000313" key="6">
    <source>
        <dbReference type="Proteomes" id="UP000006512"/>
    </source>
</evidence>
<dbReference type="OrthoDB" id="8478320at2"/>
<sequence>MAGSGLKTLMAAVVLGMAALALPAMAAAPAKPVQAIVIPAAKPGLLPDMSLGNPKAKITVIEYASAACPHCAHWNETVWPQFEAKYVKTGKVRFIFREVLTNPQAYALSAFMVGRCAVNRSQDPTSSAPYFAVLHSFFSGQDVYYKTNRLGFVLNDINIKTGMTEADIQACVGDEKAMAAFYDNMNAHLEADQIESTPTFVVNGKKIEGHELADLDAAIAAAK</sequence>
<evidence type="ECO:0000259" key="4">
    <source>
        <dbReference type="PROSITE" id="PS51352"/>
    </source>
</evidence>
<accession>F4QRP4</accession>
<dbReference type="SUPFAM" id="SSF52833">
    <property type="entry name" value="Thioredoxin-like"/>
    <property type="match status" value="1"/>
</dbReference>
<comment type="function">
    <text evidence="1">May be required for disulfide bond formation in some proteins.</text>
</comment>
<dbReference type="STRING" id="715226.ABI_31850"/>
<dbReference type="InterPro" id="IPR012336">
    <property type="entry name" value="Thioredoxin-like_fold"/>
</dbReference>
<dbReference type="Pfam" id="PF13462">
    <property type="entry name" value="Thioredoxin_4"/>
    <property type="match status" value="1"/>
</dbReference>
<dbReference type="RefSeq" id="WP_006273969.1">
    <property type="nucleotide sequence ID" value="NZ_GL883079.1"/>
</dbReference>
<dbReference type="PANTHER" id="PTHR13887">
    <property type="entry name" value="GLUTATHIONE S-TRANSFERASE KAPPA"/>
    <property type="match status" value="1"/>
</dbReference>
<dbReference type="GO" id="GO:0016853">
    <property type="term" value="F:isomerase activity"/>
    <property type="evidence" value="ECO:0007669"/>
    <property type="project" value="UniProtKB-KW"/>
</dbReference>
<organism evidence="5 6">
    <name type="scientific">Asticcacaulis biprosthecium C19</name>
    <dbReference type="NCBI Taxonomy" id="715226"/>
    <lineage>
        <taxon>Bacteria</taxon>
        <taxon>Pseudomonadati</taxon>
        <taxon>Pseudomonadota</taxon>
        <taxon>Alphaproteobacteria</taxon>
        <taxon>Caulobacterales</taxon>
        <taxon>Caulobacteraceae</taxon>
        <taxon>Asticcacaulis</taxon>
    </lineage>
</organism>
<protein>
    <submittedName>
        <fullName evidence="5">Putative disulfide isomerase</fullName>
    </submittedName>
</protein>
<dbReference type="EMBL" id="GL883079">
    <property type="protein sequence ID" value="EGF90170.1"/>
    <property type="molecule type" value="Genomic_DNA"/>
</dbReference>
<evidence type="ECO:0000313" key="5">
    <source>
        <dbReference type="EMBL" id="EGF90170.1"/>
    </source>
</evidence>
<feature type="signal peptide" evidence="3">
    <location>
        <begin position="1"/>
        <end position="26"/>
    </location>
</feature>
<dbReference type="eggNOG" id="COG1651">
    <property type="taxonomic scope" value="Bacteria"/>
</dbReference>
<feature type="chain" id="PRO_5003320396" evidence="3">
    <location>
        <begin position="27"/>
        <end position="223"/>
    </location>
</feature>
<dbReference type="Proteomes" id="UP000006512">
    <property type="component" value="Unassembled WGS sequence"/>
</dbReference>
<dbReference type="InterPro" id="IPR036249">
    <property type="entry name" value="Thioredoxin-like_sf"/>
</dbReference>
<dbReference type="PROSITE" id="PS51352">
    <property type="entry name" value="THIOREDOXIN_2"/>
    <property type="match status" value="1"/>
</dbReference>
<dbReference type="HOGENOM" id="CLU_000288_47_5_5"/>
<evidence type="ECO:0000256" key="2">
    <source>
        <dbReference type="ARBA" id="ARBA00005791"/>
    </source>
</evidence>
<evidence type="ECO:0000256" key="1">
    <source>
        <dbReference type="ARBA" id="ARBA00003565"/>
    </source>
</evidence>
<proteinExistence type="inferred from homology"/>
<evidence type="ECO:0000256" key="3">
    <source>
        <dbReference type="SAM" id="SignalP"/>
    </source>
</evidence>